<dbReference type="KEGG" id="cms:CMS1324"/>
<accession>B0RI09</accession>
<name>B0RI09_CLASE</name>
<reference evidence="1 2" key="1">
    <citation type="journal article" date="2008" name="J. Bacteriol.">
        <title>Genome of the actinomycete plant pathogen Clavibacter michiganensis subsp. sepedonicus suggests recent niche adaptation.</title>
        <authorList>
            <person name="Bentley S.D."/>
            <person name="Corton C."/>
            <person name="Brown S.E."/>
            <person name="Barron A."/>
            <person name="Clark L."/>
            <person name="Doggett J."/>
            <person name="Harris B."/>
            <person name="Ormond D."/>
            <person name="Quail M.A."/>
            <person name="May G."/>
            <person name="Francis D."/>
            <person name="Knudson D."/>
            <person name="Parkhill J."/>
            <person name="Ishimaru C.A."/>
        </authorList>
    </citation>
    <scope>NUCLEOTIDE SEQUENCE [LARGE SCALE GENOMIC DNA]</scope>
    <source>
        <strain evidence="2">ATCC 33113 / DSM 20744 / JCM 9667 / LMG 2889 / ICMP 2535 / C-1</strain>
    </source>
</reference>
<dbReference type="HOGENOM" id="CLU_1793061_0_0_11"/>
<keyword evidence="2" id="KW-1185">Reference proteome</keyword>
<sequence>MGGMDDDSLLTPPGVAGYSITEIVESESGGEPLFVSAIHLDGEHVANWISTDLDEDDGIVADLDHAFGGPATDRMFRQAAAIFPDAVLSEILPELVSFLWVVADVAGVADDQDLDFEAAIRVVAAEGDLDAQDRDLLGRLESLKRID</sequence>
<protein>
    <submittedName>
        <fullName evidence="1">Uncharacterized protein</fullName>
    </submittedName>
</protein>
<dbReference type="Proteomes" id="UP000001318">
    <property type="component" value="Chromosome"/>
</dbReference>
<proteinExistence type="predicted"/>
<evidence type="ECO:0000313" key="1">
    <source>
        <dbReference type="EMBL" id="CAQ01436.1"/>
    </source>
</evidence>
<dbReference type="AlphaFoldDB" id="B0RI09"/>
<dbReference type="EMBL" id="AM849034">
    <property type="protein sequence ID" value="CAQ01436.1"/>
    <property type="molecule type" value="Genomic_DNA"/>
</dbReference>
<evidence type="ECO:0000313" key="2">
    <source>
        <dbReference type="Proteomes" id="UP000001318"/>
    </source>
</evidence>
<gene>
    <name evidence="1" type="ordered locus">CMS1324</name>
</gene>
<organism evidence="1 2">
    <name type="scientific">Clavibacter sepedonicus</name>
    <name type="common">Clavibacter michiganensis subsp. sepedonicus</name>
    <dbReference type="NCBI Taxonomy" id="31964"/>
    <lineage>
        <taxon>Bacteria</taxon>
        <taxon>Bacillati</taxon>
        <taxon>Actinomycetota</taxon>
        <taxon>Actinomycetes</taxon>
        <taxon>Micrococcales</taxon>
        <taxon>Microbacteriaceae</taxon>
        <taxon>Clavibacter</taxon>
    </lineage>
</organism>